<dbReference type="EMBL" id="JADOUF010000001">
    <property type="protein sequence ID" value="MBG6140472.1"/>
    <property type="molecule type" value="Genomic_DNA"/>
</dbReference>
<accession>A0A8J7KT92</accession>
<comment type="caution">
    <text evidence="1">The sequence shown here is derived from an EMBL/GenBank/DDBJ whole genome shotgun (WGS) entry which is preliminary data.</text>
</comment>
<proteinExistence type="predicted"/>
<keyword evidence="2" id="KW-1185">Reference proteome</keyword>
<evidence type="ECO:0000313" key="1">
    <source>
        <dbReference type="EMBL" id="MBG6140472.1"/>
    </source>
</evidence>
<dbReference type="Proteomes" id="UP000622552">
    <property type="component" value="Unassembled WGS sequence"/>
</dbReference>
<evidence type="ECO:0000313" key="2">
    <source>
        <dbReference type="Proteomes" id="UP000622552"/>
    </source>
</evidence>
<dbReference type="AlphaFoldDB" id="A0A8J7KT92"/>
<organism evidence="1 2">
    <name type="scientific">Longispora fulva</name>
    <dbReference type="NCBI Taxonomy" id="619741"/>
    <lineage>
        <taxon>Bacteria</taxon>
        <taxon>Bacillati</taxon>
        <taxon>Actinomycetota</taxon>
        <taxon>Actinomycetes</taxon>
        <taxon>Micromonosporales</taxon>
        <taxon>Micromonosporaceae</taxon>
        <taxon>Longispora</taxon>
    </lineage>
</organism>
<sequence>MSLYDDQDHNPPTPAVVASMRDLAEREEAAARLRRAHAAGIDPAVWIMSTDAELDALIAEAEREAQ</sequence>
<reference evidence="1" key="1">
    <citation type="submission" date="2020-11" db="EMBL/GenBank/DDBJ databases">
        <title>Sequencing the genomes of 1000 actinobacteria strains.</title>
        <authorList>
            <person name="Klenk H.-P."/>
        </authorList>
    </citation>
    <scope>NUCLEOTIDE SEQUENCE</scope>
    <source>
        <strain evidence="1">DSM 45356</strain>
    </source>
</reference>
<dbReference type="RefSeq" id="WP_197007010.1">
    <property type="nucleotide sequence ID" value="NZ_BONS01000005.1"/>
</dbReference>
<protein>
    <submittedName>
        <fullName evidence="1">Uncharacterized protein</fullName>
    </submittedName>
</protein>
<gene>
    <name evidence="1" type="ORF">IW245_006666</name>
</gene>
<name>A0A8J7KT92_9ACTN</name>